<comment type="catalytic activity">
    <reaction evidence="6">
        <text>2 superoxide + 2 H(+) = H2O2 + O2</text>
        <dbReference type="Rhea" id="RHEA:20696"/>
        <dbReference type="ChEBI" id="CHEBI:15378"/>
        <dbReference type="ChEBI" id="CHEBI:15379"/>
        <dbReference type="ChEBI" id="CHEBI:16240"/>
        <dbReference type="ChEBI" id="CHEBI:18421"/>
        <dbReference type="EC" id="1.15.1.1"/>
    </reaction>
</comment>
<feature type="binding site" evidence="5">
    <location>
        <position position="28"/>
    </location>
    <ligand>
        <name>Mn(2+)</name>
        <dbReference type="ChEBI" id="CHEBI:29035"/>
    </ligand>
</feature>
<dbReference type="SUPFAM" id="SSF46609">
    <property type="entry name" value="Fe,Mn superoxide dismutase (SOD), N-terminal domain"/>
    <property type="match status" value="1"/>
</dbReference>
<dbReference type="Pfam" id="PF02777">
    <property type="entry name" value="Sod_Fe_C"/>
    <property type="match status" value="1"/>
</dbReference>
<sequence length="195" mass="21720">MFNLTQFPLQFDESALSPHMSSDTLKCHHGKHLAAYINNLNDLSANTKYADMSLVEIIKNSINDNNATKIFNNAAQVFNHDFFFHCLAPNGGGAIPDDVAHAFGGAEKFCDEFKLAASSVFGSGWAWVVLDVSGALKIMTTANADTPIAHGLRPVMALDVWEHAYYLDYQNRRADFIATFLEHMVNWNFVCENIK</sequence>
<evidence type="ECO:0000259" key="7">
    <source>
        <dbReference type="Pfam" id="PF00081"/>
    </source>
</evidence>
<keyword evidence="3 5" id="KW-0479">Metal-binding</keyword>
<dbReference type="Pfam" id="PF00081">
    <property type="entry name" value="Sod_Fe_N"/>
    <property type="match status" value="1"/>
</dbReference>
<dbReference type="EMBL" id="JADINC010000026">
    <property type="protein sequence ID" value="MBO8425186.1"/>
    <property type="molecule type" value="Genomic_DNA"/>
</dbReference>
<comment type="caution">
    <text evidence="9">The sequence shown here is derived from an EMBL/GenBank/DDBJ whole genome shotgun (WGS) entry which is preliminary data.</text>
</comment>
<protein>
    <recommendedName>
        <fullName evidence="2 6">Superoxide dismutase</fullName>
        <ecNumber evidence="2 6">1.15.1.1</ecNumber>
    </recommendedName>
</protein>
<dbReference type="InterPro" id="IPR001189">
    <property type="entry name" value="Mn/Fe_SOD"/>
</dbReference>
<dbReference type="InterPro" id="IPR019833">
    <property type="entry name" value="Mn/Fe_SOD_BS"/>
</dbReference>
<feature type="domain" description="Manganese/iron superoxide dismutase C-terminal" evidence="8">
    <location>
        <begin position="94"/>
        <end position="192"/>
    </location>
</feature>
<feature type="binding site" evidence="5">
    <location>
        <position position="159"/>
    </location>
    <ligand>
        <name>Mn(2+)</name>
        <dbReference type="ChEBI" id="CHEBI:29035"/>
    </ligand>
</feature>
<dbReference type="InterPro" id="IPR036314">
    <property type="entry name" value="SOD_C_sf"/>
</dbReference>
<evidence type="ECO:0000313" key="10">
    <source>
        <dbReference type="Proteomes" id="UP000823630"/>
    </source>
</evidence>
<organism evidence="9 10">
    <name type="scientific">Candidatus Enterousia avistercoris</name>
    <dbReference type="NCBI Taxonomy" id="2840788"/>
    <lineage>
        <taxon>Bacteria</taxon>
        <taxon>Pseudomonadati</taxon>
        <taxon>Pseudomonadota</taxon>
        <taxon>Alphaproteobacteria</taxon>
        <taxon>Candidatus Enterousia</taxon>
    </lineage>
</organism>
<keyword evidence="4 6" id="KW-0560">Oxidoreductase</keyword>
<reference evidence="9" key="2">
    <citation type="journal article" date="2021" name="PeerJ">
        <title>Extensive microbial diversity within the chicken gut microbiome revealed by metagenomics and culture.</title>
        <authorList>
            <person name="Gilroy R."/>
            <person name="Ravi A."/>
            <person name="Getino M."/>
            <person name="Pursley I."/>
            <person name="Horton D.L."/>
            <person name="Alikhan N.F."/>
            <person name="Baker D."/>
            <person name="Gharbi K."/>
            <person name="Hall N."/>
            <person name="Watson M."/>
            <person name="Adriaenssens E.M."/>
            <person name="Foster-Nyarko E."/>
            <person name="Jarju S."/>
            <person name="Secka A."/>
            <person name="Antonio M."/>
            <person name="Oren A."/>
            <person name="Chaudhuri R.R."/>
            <person name="La Ragione R."/>
            <person name="Hildebrand F."/>
            <person name="Pallen M.J."/>
        </authorList>
    </citation>
    <scope>NUCLEOTIDE SEQUENCE</scope>
    <source>
        <strain evidence="9">8207</strain>
    </source>
</reference>
<dbReference type="PIRSF" id="PIRSF000349">
    <property type="entry name" value="SODismutase"/>
    <property type="match status" value="1"/>
</dbReference>
<feature type="domain" description="Manganese/iron superoxide dismutase N-terminal" evidence="7">
    <location>
        <begin position="8"/>
        <end position="88"/>
    </location>
</feature>
<evidence type="ECO:0000256" key="4">
    <source>
        <dbReference type="ARBA" id="ARBA00023002"/>
    </source>
</evidence>
<proteinExistence type="inferred from homology"/>
<name>A0A9D9DDK4_9PROT</name>
<dbReference type="PROSITE" id="PS00088">
    <property type="entry name" value="SOD_MN"/>
    <property type="match status" value="1"/>
</dbReference>
<evidence type="ECO:0000256" key="3">
    <source>
        <dbReference type="ARBA" id="ARBA00022723"/>
    </source>
</evidence>
<feature type="binding site" evidence="5">
    <location>
        <position position="163"/>
    </location>
    <ligand>
        <name>Mn(2+)</name>
        <dbReference type="ChEBI" id="CHEBI:29035"/>
    </ligand>
</feature>
<dbReference type="SUPFAM" id="SSF54719">
    <property type="entry name" value="Fe,Mn superoxide dismutase (SOD), C-terminal domain"/>
    <property type="match status" value="1"/>
</dbReference>
<dbReference type="PRINTS" id="PR01703">
    <property type="entry name" value="MNSODISMTASE"/>
</dbReference>
<evidence type="ECO:0000256" key="2">
    <source>
        <dbReference type="ARBA" id="ARBA00012682"/>
    </source>
</evidence>
<dbReference type="PANTHER" id="PTHR42769:SF3">
    <property type="entry name" value="SUPEROXIDE DISMUTASE [FE] 2, CHLOROPLASTIC"/>
    <property type="match status" value="1"/>
</dbReference>
<reference evidence="9" key="1">
    <citation type="submission" date="2020-10" db="EMBL/GenBank/DDBJ databases">
        <authorList>
            <person name="Gilroy R."/>
        </authorList>
    </citation>
    <scope>NUCLEOTIDE SEQUENCE</scope>
    <source>
        <strain evidence="9">8207</strain>
    </source>
</reference>
<dbReference type="Proteomes" id="UP000823630">
    <property type="component" value="Unassembled WGS sequence"/>
</dbReference>
<dbReference type="InterPro" id="IPR036324">
    <property type="entry name" value="Mn/Fe_SOD_N_sf"/>
</dbReference>
<dbReference type="AlphaFoldDB" id="A0A9D9DDK4"/>
<dbReference type="Gene3D" id="3.55.40.20">
    <property type="entry name" value="Iron/manganese superoxide dismutase, C-terminal domain"/>
    <property type="match status" value="1"/>
</dbReference>
<dbReference type="Gene3D" id="1.10.287.990">
    <property type="entry name" value="Fe,Mn superoxide dismutase (SOD) domain"/>
    <property type="match status" value="1"/>
</dbReference>
<evidence type="ECO:0000256" key="6">
    <source>
        <dbReference type="RuleBase" id="RU000414"/>
    </source>
</evidence>
<evidence type="ECO:0000313" key="9">
    <source>
        <dbReference type="EMBL" id="MBO8425186.1"/>
    </source>
</evidence>
<dbReference type="PANTHER" id="PTHR42769">
    <property type="entry name" value="SUPEROXIDE DISMUTASE"/>
    <property type="match status" value="1"/>
</dbReference>
<dbReference type="GO" id="GO:0004784">
    <property type="term" value="F:superoxide dismutase activity"/>
    <property type="evidence" value="ECO:0007669"/>
    <property type="project" value="UniProtKB-EC"/>
</dbReference>
<comment type="similarity">
    <text evidence="1 6">Belongs to the iron/manganese superoxide dismutase family.</text>
</comment>
<evidence type="ECO:0000256" key="1">
    <source>
        <dbReference type="ARBA" id="ARBA00008714"/>
    </source>
</evidence>
<dbReference type="InterPro" id="IPR019832">
    <property type="entry name" value="Mn/Fe_SOD_C"/>
</dbReference>
<comment type="function">
    <text evidence="6">Destroys radicals which are normally produced within the cells and which are toxic to biological systems.</text>
</comment>
<feature type="binding site" evidence="5">
    <location>
        <position position="80"/>
    </location>
    <ligand>
        <name>Mn(2+)</name>
        <dbReference type="ChEBI" id="CHEBI:29035"/>
    </ligand>
</feature>
<dbReference type="InterPro" id="IPR019831">
    <property type="entry name" value="Mn/Fe_SOD_N"/>
</dbReference>
<evidence type="ECO:0000256" key="5">
    <source>
        <dbReference type="PIRSR" id="PIRSR000349-1"/>
    </source>
</evidence>
<accession>A0A9D9DDK4</accession>
<gene>
    <name evidence="9" type="ORF">IAC69_01760</name>
</gene>
<dbReference type="GO" id="GO:0046872">
    <property type="term" value="F:metal ion binding"/>
    <property type="evidence" value="ECO:0007669"/>
    <property type="project" value="UniProtKB-KW"/>
</dbReference>
<dbReference type="EC" id="1.15.1.1" evidence="2 6"/>
<evidence type="ECO:0000259" key="8">
    <source>
        <dbReference type="Pfam" id="PF02777"/>
    </source>
</evidence>